<name>F5YMC6_TREPZ</name>
<dbReference type="KEGG" id="tpi:TREPR_0199"/>
<keyword evidence="2" id="KW-1185">Reference proteome</keyword>
<organism evidence="1 2">
    <name type="scientific">Treponema primitia (strain ATCC BAA-887 / DSM 12427 / ZAS-2)</name>
    <dbReference type="NCBI Taxonomy" id="545694"/>
    <lineage>
        <taxon>Bacteria</taxon>
        <taxon>Pseudomonadati</taxon>
        <taxon>Spirochaetota</taxon>
        <taxon>Spirochaetia</taxon>
        <taxon>Spirochaetales</taxon>
        <taxon>Treponemataceae</taxon>
        <taxon>Treponema</taxon>
    </lineage>
</organism>
<accession>F5YMC6</accession>
<sequence>MCYYDDKILDTRIFYEKNEQTTNNLFTIWLRLIRANKLVEL</sequence>
<dbReference type="HOGENOM" id="CLU_3278261_0_0_12"/>
<reference evidence="2" key="1">
    <citation type="submission" date="2009-12" db="EMBL/GenBank/DDBJ databases">
        <title>Complete sequence of Treponema primitia strain ZAS-2.</title>
        <authorList>
            <person name="Tetu S.G."/>
            <person name="Matson E."/>
            <person name="Ren Q."/>
            <person name="Seshadri R."/>
            <person name="Elbourne L."/>
            <person name="Hassan K.A."/>
            <person name="Durkin A."/>
            <person name="Radune D."/>
            <person name="Mohamoud Y."/>
            <person name="Shay R."/>
            <person name="Jin S."/>
            <person name="Zhang X."/>
            <person name="Lucey K."/>
            <person name="Ballor N.R."/>
            <person name="Ottesen E."/>
            <person name="Rosenthal R."/>
            <person name="Allen A."/>
            <person name="Leadbetter J.R."/>
            <person name="Paulsen I.T."/>
        </authorList>
    </citation>
    <scope>NUCLEOTIDE SEQUENCE [LARGE SCALE GENOMIC DNA]</scope>
    <source>
        <strain evidence="2">ATCC BAA-887 / DSM 12427 / ZAS-2</strain>
    </source>
</reference>
<dbReference type="EMBL" id="CP001843">
    <property type="protein sequence ID" value="AEF86178.1"/>
    <property type="molecule type" value="Genomic_DNA"/>
</dbReference>
<dbReference type="AlphaFoldDB" id="F5YMC6"/>
<proteinExistence type="predicted"/>
<evidence type="ECO:0000313" key="1">
    <source>
        <dbReference type="EMBL" id="AEF86178.1"/>
    </source>
</evidence>
<evidence type="ECO:0000313" key="2">
    <source>
        <dbReference type="Proteomes" id="UP000009223"/>
    </source>
</evidence>
<reference evidence="1 2" key="2">
    <citation type="journal article" date="2011" name="ISME J.">
        <title>RNA-seq reveals cooperative metabolic interactions between two termite-gut spirochete species in co-culture.</title>
        <authorList>
            <person name="Rosenthal A.Z."/>
            <person name="Matson E.G."/>
            <person name="Eldar A."/>
            <person name="Leadbetter J.R."/>
        </authorList>
    </citation>
    <scope>NUCLEOTIDE SEQUENCE [LARGE SCALE GENOMIC DNA]</scope>
    <source>
        <strain evidence="2">ATCC BAA-887 / DSM 12427 / ZAS-2</strain>
    </source>
</reference>
<gene>
    <name evidence="1" type="ordered locus">TREPR_0199</name>
</gene>
<dbReference type="Proteomes" id="UP000009223">
    <property type="component" value="Chromosome"/>
</dbReference>
<protein>
    <submittedName>
        <fullName evidence="1">Uncharacterized protein</fullName>
    </submittedName>
</protein>